<dbReference type="RefSeq" id="WP_090245717.1">
    <property type="nucleotide sequence ID" value="NZ_FNOU01000014.1"/>
</dbReference>
<dbReference type="PANTHER" id="PTHR33490:SF6">
    <property type="entry name" value="SLL1049 PROTEIN"/>
    <property type="match status" value="1"/>
</dbReference>
<evidence type="ECO:0000259" key="2">
    <source>
        <dbReference type="SMART" id="SM00460"/>
    </source>
</evidence>
<dbReference type="OrthoDB" id="1817605at2"/>
<dbReference type="InterPro" id="IPR002931">
    <property type="entry name" value="Transglutaminase-like"/>
</dbReference>
<dbReference type="InterPro" id="IPR038765">
    <property type="entry name" value="Papain-like_cys_pep_sf"/>
</dbReference>
<dbReference type="Gene3D" id="3.10.620.30">
    <property type="match status" value="1"/>
</dbReference>
<dbReference type="Proteomes" id="UP000199652">
    <property type="component" value="Unassembled WGS sequence"/>
</dbReference>
<accession>A0A1H3GMY8</accession>
<sequence length="299" mass="32497">MAKAKKCFYICGLIALLLLLCSCGSTGGGSRTNAPTVLSPRADGTVVYGNITVTIDASHTSLGYAMVNYTGGNPKAKMQITGPDGGVYTYDLQAGYETFPLTAGSGPYTLVIYENAGGNEYTTAFTQSLDVTLEDAFSPFLYPNQYVWYTADSAVVPLSQQLGEGADTDLDVITQVYDYVTTTIQYDDALAQSVTSDYLPNLDTILETQKGICFDYAALMTALLRIQNLPTRLEIGYAGSAYHAWISVYTAEKGWVENVIEFDGADWTLMDPTLAANNDNDSVKQYIGDGSRYVTKFRY</sequence>
<reference evidence="4" key="1">
    <citation type="submission" date="2016-10" db="EMBL/GenBank/DDBJ databases">
        <authorList>
            <person name="Varghese N."/>
            <person name="Submissions S."/>
        </authorList>
    </citation>
    <scope>NUCLEOTIDE SEQUENCE [LARGE SCALE GENOMIC DNA]</scope>
    <source>
        <strain evidence="4">VPI 5359</strain>
    </source>
</reference>
<dbReference type="SMART" id="SM00460">
    <property type="entry name" value="TGc"/>
    <property type="match status" value="1"/>
</dbReference>
<feature type="signal peptide" evidence="1">
    <location>
        <begin position="1"/>
        <end position="27"/>
    </location>
</feature>
<feature type="chain" id="PRO_5038815856" evidence="1">
    <location>
        <begin position="28"/>
        <end position="299"/>
    </location>
</feature>
<dbReference type="STRING" id="1528.SAMN04488579_11462"/>
<dbReference type="EMBL" id="FNOU01000014">
    <property type="protein sequence ID" value="SDY04651.1"/>
    <property type="molecule type" value="Genomic_DNA"/>
</dbReference>
<dbReference type="SUPFAM" id="SSF54001">
    <property type="entry name" value="Cysteine proteinases"/>
    <property type="match status" value="1"/>
</dbReference>
<protein>
    <submittedName>
        <fullName evidence="3">Transglutaminase-like superfamily protein</fullName>
    </submittedName>
</protein>
<gene>
    <name evidence="3" type="ORF">SAMN04488579_11462</name>
</gene>
<name>A0A1H3GMY8_EUBBA</name>
<keyword evidence="1" id="KW-0732">Signal</keyword>
<keyword evidence="4" id="KW-1185">Reference proteome</keyword>
<dbReference type="Pfam" id="PF01841">
    <property type="entry name" value="Transglut_core"/>
    <property type="match status" value="1"/>
</dbReference>
<dbReference type="PANTHER" id="PTHR33490">
    <property type="entry name" value="BLR5614 PROTEIN-RELATED"/>
    <property type="match status" value="1"/>
</dbReference>
<dbReference type="PROSITE" id="PS51257">
    <property type="entry name" value="PROKAR_LIPOPROTEIN"/>
    <property type="match status" value="1"/>
</dbReference>
<evidence type="ECO:0000313" key="3">
    <source>
        <dbReference type="EMBL" id="SDY04651.1"/>
    </source>
</evidence>
<dbReference type="AlphaFoldDB" id="A0A1H3GMY8"/>
<proteinExistence type="predicted"/>
<organism evidence="3 4">
    <name type="scientific">Eubacterium barkeri</name>
    <name type="common">Clostridium barkeri</name>
    <dbReference type="NCBI Taxonomy" id="1528"/>
    <lineage>
        <taxon>Bacteria</taxon>
        <taxon>Bacillati</taxon>
        <taxon>Bacillota</taxon>
        <taxon>Clostridia</taxon>
        <taxon>Eubacteriales</taxon>
        <taxon>Eubacteriaceae</taxon>
        <taxon>Eubacterium</taxon>
    </lineage>
</organism>
<evidence type="ECO:0000256" key="1">
    <source>
        <dbReference type="SAM" id="SignalP"/>
    </source>
</evidence>
<evidence type="ECO:0000313" key="4">
    <source>
        <dbReference type="Proteomes" id="UP000199652"/>
    </source>
</evidence>
<feature type="domain" description="Transglutaminase-like" evidence="2">
    <location>
        <begin position="205"/>
        <end position="269"/>
    </location>
</feature>